<dbReference type="GO" id="GO:0061630">
    <property type="term" value="F:ubiquitin protein ligase activity"/>
    <property type="evidence" value="ECO:0007669"/>
    <property type="project" value="InterPro"/>
</dbReference>
<dbReference type="InterPro" id="IPR048334">
    <property type="entry name" value="Pellino_FHA"/>
</dbReference>
<accession>A0A5K3ERC3</accession>
<dbReference type="PANTHER" id="PTHR12098:SF2">
    <property type="entry name" value="PROTEIN PELLINO"/>
    <property type="match status" value="1"/>
</dbReference>
<dbReference type="PANTHER" id="PTHR12098">
    <property type="entry name" value="E3 UBIQUITIN-PROTEIN LIGASE PELLINO-RELATED"/>
    <property type="match status" value="1"/>
</dbReference>
<proteinExistence type="predicted"/>
<dbReference type="Pfam" id="PF04710">
    <property type="entry name" value="Pellino_FHA"/>
    <property type="match status" value="1"/>
</dbReference>
<reference evidence="2" key="1">
    <citation type="submission" date="2019-11" db="UniProtKB">
        <authorList>
            <consortium name="WormBaseParasite"/>
        </authorList>
    </citation>
    <scope>IDENTIFICATION</scope>
</reference>
<organism evidence="2">
    <name type="scientific">Mesocestoides corti</name>
    <name type="common">Flatworm</name>
    <dbReference type="NCBI Taxonomy" id="53468"/>
    <lineage>
        <taxon>Eukaryota</taxon>
        <taxon>Metazoa</taxon>
        <taxon>Spiralia</taxon>
        <taxon>Lophotrochozoa</taxon>
        <taxon>Platyhelminthes</taxon>
        <taxon>Cestoda</taxon>
        <taxon>Eucestoda</taxon>
        <taxon>Cyclophyllidea</taxon>
        <taxon>Mesocestoididae</taxon>
        <taxon>Mesocestoides</taxon>
    </lineage>
</organism>
<dbReference type="AlphaFoldDB" id="A0A5K3ERC3"/>
<dbReference type="WBParaSite" id="MCU_002139-RA">
    <property type="protein sequence ID" value="MCU_002139-RA"/>
    <property type="gene ID" value="MCU_002139"/>
</dbReference>
<evidence type="ECO:0000259" key="1">
    <source>
        <dbReference type="Pfam" id="PF04710"/>
    </source>
</evidence>
<sequence>MSNVFYGRLILLGTNGTATVKELCRTGNGSLELFQRHFPNGVIPGPISFVPDSAQSKVVADPNRHCVSYTFNRTHTVVVEYIPDSNIDLFQVGRYKSPVIDFHIGDLPASSGPASANKDNSPHKNRVLFGMFEKPIFNFGPVPKKPAAPLSTISRFACRIDINRKPPHTARIYAAGFDGRKNIFLGENATKWRHSDIMDGFTTNGVRIFRPSQWLKRAETG</sequence>
<feature type="domain" description="Pellino FHA" evidence="1">
    <location>
        <begin position="3"/>
        <end position="213"/>
    </location>
</feature>
<protein>
    <submittedName>
        <fullName evidence="2">U-box domain-containing protein</fullName>
    </submittedName>
</protein>
<dbReference type="GO" id="GO:0000209">
    <property type="term" value="P:protein polyubiquitination"/>
    <property type="evidence" value="ECO:0007669"/>
    <property type="project" value="InterPro"/>
</dbReference>
<dbReference type="GO" id="GO:0008592">
    <property type="term" value="P:regulation of Toll signaling pathway"/>
    <property type="evidence" value="ECO:0007669"/>
    <property type="project" value="InterPro"/>
</dbReference>
<evidence type="ECO:0000313" key="2">
    <source>
        <dbReference type="WBParaSite" id="MCU_002139-RA"/>
    </source>
</evidence>
<name>A0A5K3ERC3_MESCO</name>
<dbReference type="InterPro" id="IPR006800">
    <property type="entry name" value="Pellino_fam"/>
</dbReference>